<protein>
    <recommendedName>
        <fullName evidence="1">PiggyBac transposable element-derived protein domain-containing protein</fullName>
    </recommendedName>
</protein>
<evidence type="ECO:0000313" key="2">
    <source>
        <dbReference type="EMBL" id="CAH2098252.1"/>
    </source>
</evidence>
<evidence type="ECO:0000313" key="3">
    <source>
        <dbReference type="Proteomes" id="UP001153954"/>
    </source>
</evidence>
<dbReference type="Pfam" id="PF13843">
    <property type="entry name" value="DDE_Tnp_1_7"/>
    <property type="match status" value="1"/>
</dbReference>
<gene>
    <name evidence="2" type="ORF">EEDITHA_LOCUS13385</name>
</gene>
<proteinExistence type="predicted"/>
<feature type="domain" description="PiggyBac transposable element-derived protein" evidence="1">
    <location>
        <begin position="2"/>
        <end position="193"/>
    </location>
</feature>
<evidence type="ECO:0000259" key="1">
    <source>
        <dbReference type="Pfam" id="PF13843"/>
    </source>
</evidence>
<sequence length="297" mass="34052">MMCLCDAKTSYFYNGYIYSGKGSDGEGLTAEEKKLLVPSQSVLRLSEPLRNSNRNVTFDNWFTSMELVDAMKKRGLTCIGTVKKNKREIPESFKPSQRREIGSTLYGFTNQTTLVSHVPKKGKAVILASSMHHCEGTDETTGKPEIIAFYNSTKGGVDELDKKCSIYSCSRRTRRWPLVLFYRILDISMVNAYIVHQVHHAKMERGVFLKQLSRQLVLGHMKRRVCAKIPRELKMTMTRILGPDMPNQVEPDDSRQKQRKTCAFCPPRLKRKSSYRCKHCQKYICLECAQKVCIDCL</sequence>
<accession>A0AAU9UJJ7</accession>
<dbReference type="Proteomes" id="UP001153954">
    <property type="component" value="Unassembled WGS sequence"/>
</dbReference>
<keyword evidence="3" id="KW-1185">Reference proteome</keyword>
<dbReference type="InterPro" id="IPR029526">
    <property type="entry name" value="PGBD"/>
</dbReference>
<reference evidence="2" key="1">
    <citation type="submission" date="2022-03" db="EMBL/GenBank/DDBJ databases">
        <authorList>
            <person name="Tunstrom K."/>
        </authorList>
    </citation>
    <scope>NUCLEOTIDE SEQUENCE</scope>
</reference>
<dbReference type="PANTHER" id="PTHR46599:SF6">
    <property type="entry name" value="DUAL SPECIFICITY PHOSPHATASE 26"/>
    <property type="match status" value="1"/>
</dbReference>
<dbReference type="PANTHER" id="PTHR46599">
    <property type="entry name" value="PIGGYBAC TRANSPOSABLE ELEMENT-DERIVED PROTEIN 4"/>
    <property type="match status" value="1"/>
</dbReference>
<organism evidence="2 3">
    <name type="scientific">Euphydryas editha</name>
    <name type="common">Edith's checkerspot</name>
    <dbReference type="NCBI Taxonomy" id="104508"/>
    <lineage>
        <taxon>Eukaryota</taxon>
        <taxon>Metazoa</taxon>
        <taxon>Ecdysozoa</taxon>
        <taxon>Arthropoda</taxon>
        <taxon>Hexapoda</taxon>
        <taxon>Insecta</taxon>
        <taxon>Pterygota</taxon>
        <taxon>Neoptera</taxon>
        <taxon>Endopterygota</taxon>
        <taxon>Lepidoptera</taxon>
        <taxon>Glossata</taxon>
        <taxon>Ditrysia</taxon>
        <taxon>Papilionoidea</taxon>
        <taxon>Nymphalidae</taxon>
        <taxon>Nymphalinae</taxon>
        <taxon>Euphydryas</taxon>
    </lineage>
</organism>
<comment type="caution">
    <text evidence="2">The sequence shown here is derived from an EMBL/GenBank/DDBJ whole genome shotgun (WGS) entry which is preliminary data.</text>
</comment>
<name>A0AAU9UJJ7_EUPED</name>
<dbReference type="AlphaFoldDB" id="A0AAU9UJJ7"/>
<dbReference type="EMBL" id="CAKOGL010000019">
    <property type="protein sequence ID" value="CAH2098252.1"/>
    <property type="molecule type" value="Genomic_DNA"/>
</dbReference>